<keyword evidence="19 23" id="KW-0472">Membrane</keyword>
<keyword evidence="16 23" id="KW-1133">Transmembrane helix</keyword>
<feature type="domain" description="Electron transfer flavoprotein alpha/beta-subunit N-terminal" evidence="24">
    <location>
        <begin position="245"/>
        <end position="430"/>
    </location>
</feature>
<dbReference type="PROSITE" id="PS00696">
    <property type="entry name" value="ETF_ALPHA"/>
    <property type="match status" value="1"/>
</dbReference>
<dbReference type="GO" id="GO:0009055">
    <property type="term" value="F:electron transfer activity"/>
    <property type="evidence" value="ECO:0007669"/>
    <property type="project" value="InterPro"/>
</dbReference>
<comment type="similarity">
    <text evidence="4">Belongs to the ETF alpha-subunit/FixB family.</text>
</comment>
<feature type="transmembrane region" description="Helical" evidence="23">
    <location>
        <begin position="181"/>
        <end position="204"/>
    </location>
</feature>
<dbReference type="InterPro" id="IPR007482">
    <property type="entry name" value="Tyr_Pase-like_PTPLA"/>
</dbReference>
<keyword evidence="15" id="KW-0249">Electron transport</keyword>
<dbReference type="EMBL" id="CAJMWS010000107">
    <property type="protein sequence ID" value="CAE6364707.1"/>
    <property type="molecule type" value="Genomic_DNA"/>
</dbReference>
<comment type="subunit">
    <text evidence="6">Heterodimer of an alpha and a beta subunit.</text>
</comment>
<feature type="transmembrane region" description="Helical" evidence="23">
    <location>
        <begin position="151"/>
        <end position="169"/>
    </location>
</feature>
<dbReference type="InterPro" id="IPR001308">
    <property type="entry name" value="ETF_a/FixB"/>
</dbReference>
<dbReference type="SMART" id="SM00893">
    <property type="entry name" value="ETF"/>
    <property type="match status" value="1"/>
</dbReference>
<evidence type="ECO:0000259" key="24">
    <source>
        <dbReference type="SMART" id="SM00893"/>
    </source>
</evidence>
<evidence type="ECO:0000256" key="14">
    <source>
        <dbReference type="ARBA" id="ARBA00022832"/>
    </source>
</evidence>
<dbReference type="Gene3D" id="3.40.50.620">
    <property type="entry name" value="HUPs"/>
    <property type="match status" value="1"/>
</dbReference>
<dbReference type="CDD" id="cd01715">
    <property type="entry name" value="ETF_alpha"/>
    <property type="match status" value="1"/>
</dbReference>
<evidence type="ECO:0000256" key="16">
    <source>
        <dbReference type="ARBA" id="ARBA00022989"/>
    </source>
</evidence>
<feature type="transmembrane region" description="Helical" evidence="23">
    <location>
        <begin position="21"/>
        <end position="41"/>
    </location>
</feature>
<dbReference type="InterPro" id="IPR018206">
    <property type="entry name" value="ETF_asu_C_CS"/>
</dbReference>
<dbReference type="Proteomes" id="UP000663846">
    <property type="component" value="Unassembled WGS sequence"/>
</dbReference>
<reference evidence="25" key="1">
    <citation type="submission" date="2021-01" db="EMBL/GenBank/DDBJ databases">
        <authorList>
            <person name="Kaushik A."/>
        </authorList>
    </citation>
    <scope>NUCLEOTIDE SEQUENCE</scope>
    <source>
        <strain evidence="25">AG1-1C</strain>
    </source>
</reference>
<evidence type="ECO:0000313" key="26">
    <source>
        <dbReference type="Proteomes" id="UP000663846"/>
    </source>
</evidence>
<dbReference type="SUPFAM" id="SSF52467">
    <property type="entry name" value="DHS-like NAD/FAD-binding domain"/>
    <property type="match status" value="1"/>
</dbReference>
<feature type="transmembrane region" description="Helical" evidence="23">
    <location>
        <begin position="224"/>
        <end position="243"/>
    </location>
</feature>
<evidence type="ECO:0000256" key="13">
    <source>
        <dbReference type="ARBA" id="ARBA00022827"/>
    </source>
</evidence>
<dbReference type="PANTHER" id="PTHR43153:SF1">
    <property type="entry name" value="ELECTRON TRANSFER FLAVOPROTEIN SUBUNIT ALPHA, MITOCHONDRIAL"/>
    <property type="match status" value="1"/>
</dbReference>
<keyword evidence="13" id="KW-0274">FAD</keyword>
<keyword evidence="17" id="KW-0443">Lipid metabolism</keyword>
<evidence type="ECO:0000256" key="22">
    <source>
        <dbReference type="ARBA" id="ARBA00025416"/>
    </source>
</evidence>
<dbReference type="Pfam" id="PF00766">
    <property type="entry name" value="ETF_alpha"/>
    <property type="match status" value="1"/>
</dbReference>
<keyword evidence="12 23" id="KW-0812">Transmembrane</keyword>
<dbReference type="UniPathway" id="UPA00094"/>
<evidence type="ECO:0000256" key="5">
    <source>
        <dbReference type="ARBA" id="ARBA00007811"/>
    </source>
</evidence>
<organism evidence="25 26">
    <name type="scientific">Rhizoctonia solani</name>
    <dbReference type="NCBI Taxonomy" id="456999"/>
    <lineage>
        <taxon>Eukaryota</taxon>
        <taxon>Fungi</taxon>
        <taxon>Dikarya</taxon>
        <taxon>Basidiomycota</taxon>
        <taxon>Agaricomycotina</taxon>
        <taxon>Agaricomycetes</taxon>
        <taxon>Cantharellales</taxon>
        <taxon>Ceratobasidiaceae</taxon>
        <taxon>Rhizoctonia</taxon>
    </lineage>
</organism>
<evidence type="ECO:0000256" key="23">
    <source>
        <dbReference type="SAM" id="Phobius"/>
    </source>
</evidence>
<evidence type="ECO:0000256" key="7">
    <source>
        <dbReference type="ARBA" id="ARBA00013122"/>
    </source>
</evidence>
<keyword evidence="14" id="KW-0276">Fatty acid metabolism</keyword>
<comment type="subcellular location">
    <subcellularLocation>
        <location evidence="1">Membrane</location>
        <topology evidence="1">Multi-pass membrane protein</topology>
    </subcellularLocation>
    <subcellularLocation>
        <location evidence="2">Mitochondrion matrix</location>
    </subcellularLocation>
</comment>
<dbReference type="InterPro" id="IPR014730">
    <property type="entry name" value="ETF_a/b_N"/>
</dbReference>
<keyword evidence="10" id="KW-0444">Lipid biosynthesis</keyword>
<evidence type="ECO:0000256" key="4">
    <source>
        <dbReference type="ARBA" id="ARBA00005817"/>
    </source>
</evidence>
<keyword evidence="11" id="KW-0285">Flavoprotein</keyword>
<dbReference type="GO" id="GO:0050660">
    <property type="term" value="F:flavin adenine dinucleotide binding"/>
    <property type="evidence" value="ECO:0007669"/>
    <property type="project" value="InterPro"/>
</dbReference>
<comment type="function">
    <text evidence="22">The electron transfer flavoprotein serves as a specific electron acceptor for several dehydrogenases, including five acyl-CoA dehydrogenases, glutaryl-CoA and sarcosine dehydrogenase. It transfers the electrons to the main mitochondrial respiratory chain via ETF-ubiquinone oxidoreductase (ETF dehydrogenase).</text>
</comment>
<comment type="similarity">
    <text evidence="5">Belongs to the very long-chain fatty acids dehydratase HACD family.</text>
</comment>
<accession>A0A8H3A061</accession>
<name>A0A8H3A061_9AGAM</name>
<evidence type="ECO:0000256" key="1">
    <source>
        <dbReference type="ARBA" id="ARBA00004141"/>
    </source>
</evidence>
<evidence type="ECO:0000256" key="10">
    <source>
        <dbReference type="ARBA" id="ARBA00022516"/>
    </source>
</evidence>
<dbReference type="InterPro" id="IPR033947">
    <property type="entry name" value="ETF_alpha_N"/>
</dbReference>
<dbReference type="GO" id="GO:0005759">
    <property type="term" value="C:mitochondrial matrix"/>
    <property type="evidence" value="ECO:0007669"/>
    <property type="project" value="UniProtKB-SubCell"/>
</dbReference>
<dbReference type="SUPFAM" id="SSF52402">
    <property type="entry name" value="Adenine nucleotide alpha hydrolases-like"/>
    <property type="match status" value="1"/>
</dbReference>
<evidence type="ECO:0000256" key="2">
    <source>
        <dbReference type="ARBA" id="ARBA00004305"/>
    </source>
</evidence>
<protein>
    <recommendedName>
        <fullName evidence="8">Probable electron transfer flavoprotein subunit alpha, mitochondrial</fullName>
        <ecNumber evidence="7">4.2.1.134</ecNumber>
    </recommendedName>
</protein>
<proteinExistence type="inferred from homology"/>
<dbReference type="Pfam" id="PF04387">
    <property type="entry name" value="PTPLA"/>
    <property type="match status" value="1"/>
</dbReference>
<evidence type="ECO:0000256" key="12">
    <source>
        <dbReference type="ARBA" id="ARBA00022692"/>
    </source>
</evidence>
<sequence>MVSHPPTAGQPRKMRGPSPVIKYYLIAYNVVSCLGWFAVLFTTVSHLSGYSPIHHPSTLARLFNAAKTPKAPHWLPASLQPIFKRACTTFSIGRVGSIVRIVQTGALLEVLHVLLGFVRSPLVTTAMQVASRVYLVWGVTESFSATRSNPFYATMVLAWSITEVIRYSFYACNLAGSEPRFLVWLRYTTFYILYPLGAGSENALTYTTLPNSSPLSGKWTPYDYLRGFFVLIWVPGLYVMYTYMIKQRQYSHGTIDAASLSALTAAQQLKGKITALVVGGEDAEVQKVVEEAKKLEGVSKVVFASDSTYKNLLPEQLTPLIKTSLGTDSFTHVAAAHSTLSKSLLPRVAAQLDVPAVSDVTSVASGDNGTTFTRPIYAGNAISTVRAPSSVSPTIFTARATAFAKAKLNDSASSIEASKLDTTSPVPGTEHIETKLAKSDRPDLAAAGRVVSGGRALKDAETFKKIIDPLADVLGAAVGQTGKVVAPELYIAVGISGAIQHLAGMKDSKLIVAINKDPDAPIHQVADLGYVADLYEAVPELVEKLKK</sequence>
<evidence type="ECO:0000256" key="18">
    <source>
        <dbReference type="ARBA" id="ARBA00023128"/>
    </source>
</evidence>
<evidence type="ECO:0000256" key="17">
    <source>
        <dbReference type="ARBA" id="ARBA00023098"/>
    </source>
</evidence>
<dbReference type="EC" id="4.2.1.134" evidence="7"/>
<evidence type="ECO:0000256" key="8">
    <source>
        <dbReference type="ARBA" id="ARBA00020656"/>
    </source>
</evidence>
<dbReference type="PANTHER" id="PTHR43153">
    <property type="entry name" value="ELECTRON TRANSFER FLAVOPROTEIN ALPHA"/>
    <property type="match status" value="1"/>
</dbReference>
<evidence type="ECO:0000256" key="15">
    <source>
        <dbReference type="ARBA" id="ARBA00022982"/>
    </source>
</evidence>
<evidence type="ECO:0000256" key="21">
    <source>
        <dbReference type="ARBA" id="ARBA00023239"/>
    </source>
</evidence>
<dbReference type="GO" id="GO:0102158">
    <property type="term" value="F:very-long-chain (3R)-3-hydroxyacyl-CoA dehydratase activity"/>
    <property type="evidence" value="ECO:0007669"/>
    <property type="project" value="UniProtKB-EC"/>
</dbReference>
<evidence type="ECO:0000256" key="3">
    <source>
        <dbReference type="ARBA" id="ARBA00005194"/>
    </source>
</evidence>
<dbReference type="GO" id="GO:0016020">
    <property type="term" value="C:membrane"/>
    <property type="evidence" value="ECO:0007669"/>
    <property type="project" value="UniProtKB-SubCell"/>
</dbReference>
<dbReference type="AlphaFoldDB" id="A0A8H3A061"/>
<dbReference type="InterPro" id="IPR014729">
    <property type="entry name" value="Rossmann-like_a/b/a_fold"/>
</dbReference>
<comment type="pathway">
    <text evidence="3">Lipid metabolism; fatty acid biosynthesis.</text>
</comment>
<evidence type="ECO:0000256" key="9">
    <source>
        <dbReference type="ARBA" id="ARBA00022448"/>
    </source>
</evidence>
<evidence type="ECO:0000256" key="6">
    <source>
        <dbReference type="ARBA" id="ARBA00011355"/>
    </source>
</evidence>
<evidence type="ECO:0000313" key="25">
    <source>
        <dbReference type="EMBL" id="CAE6364707.1"/>
    </source>
</evidence>
<evidence type="ECO:0000256" key="20">
    <source>
        <dbReference type="ARBA" id="ARBA00023160"/>
    </source>
</evidence>
<dbReference type="Gene3D" id="3.40.50.1220">
    <property type="entry name" value="TPP-binding domain"/>
    <property type="match status" value="2"/>
</dbReference>
<keyword evidence="21" id="KW-0456">Lyase</keyword>
<gene>
    <name evidence="25" type="ORF">RDB_LOCUS22010</name>
</gene>
<dbReference type="InterPro" id="IPR029035">
    <property type="entry name" value="DHS-like_NAD/FAD-binding_dom"/>
</dbReference>
<keyword evidence="9" id="KW-0813">Transport</keyword>
<evidence type="ECO:0000256" key="19">
    <source>
        <dbReference type="ARBA" id="ARBA00023136"/>
    </source>
</evidence>
<comment type="caution">
    <text evidence="25">The sequence shown here is derived from an EMBL/GenBank/DDBJ whole genome shotgun (WGS) entry which is preliminary data.</text>
</comment>
<dbReference type="InterPro" id="IPR014731">
    <property type="entry name" value="ETF_asu_C"/>
</dbReference>
<keyword evidence="18" id="KW-0496">Mitochondrion</keyword>
<dbReference type="GO" id="GO:0033539">
    <property type="term" value="P:fatty acid beta-oxidation using acyl-CoA dehydrogenase"/>
    <property type="evidence" value="ECO:0007669"/>
    <property type="project" value="TreeGrafter"/>
</dbReference>
<dbReference type="GO" id="GO:0006633">
    <property type="term" value="P:fatty acid biosynthetic process"/>
    <property type="evidence" value="ECO:0007669"/>
    <property type="project" value="UniProtKB-UniPathway"/>
</dbReference>
<keyword evidence="20" id="KW-0275">Fatty acid biosynthesis</keyword>
<evidence type="ECO:0000256" key="11">
    <source>
        <dbReference type="ARBA" id="ARBA00022630"/>
    </source>
</evidence>